<feature type="transmembrane region" description="Helical" evidence="1">
    <location>
        <begin position="73"/>
        <end position="92"/>
    </location>
</feature>
<reference evidence="3" key="1">
    <citation type="journal article" date="2020" name="Stud. Mycol.">
        <title>101 Dothideomycetes genomes: a test case for predicting lifestyles and emergence of pathogens.</title>
        <authorList>
            <person name="Haridas S."/>
            <person name="Albert R."/>
            <person name="Binder M."/>
            <person name="Bloem J."/>
            <person name="Labutti K."/>
            <person name="Salamov A."/>
            <person name="Andreopoulos B."/>
            <person name="Baker S."/>
            <person name="Barry K."/>
            <person name="Bills G."/>
            <person name="Bluhm B."/>
            <person name="Cannon C."/>
            <person name="Castanera R."/>
            <person name="Culley D."/>
            <person name="Daum C."/>
            <person name="Ezra D."/>
            <person name="Gonzalez J."/>
            <person name="Henrissat B."/>
            <person name="Kuo A."/>
            <person name="Liang C."/>
            <person name="Lipzen A."/>
            <person name="Lutzoni F."/>
            <person name="Magnuson J."/>
            <person name="Mondo S."/>
            <person name="Nolan M."/>
            <person name="Ohm R."/>
            <person name="Pangilinan J."/>
            <person name="Park H.-J."/>
            <person name="Ramirez L."/>
            <person name="Alfaro M."/>
            <person name="Sun H."/>
            <person name="Tritt A."/>
            <person name="Yoshinaga Y."/>
            <person name="Zwiers L.-H."/>
            <person name="Turgeon B."/>
            <person name="Goodwin S."/>
            <person name="Spatafora J."/>
            <person name="Crous P."/>
            <person name="Grigoriev I."/>
        </authorList>
    </citation>
    <scope>NUCLEOTIDE SEQUENCE</scope>
    <source>
        <strain evidence="3">CBS 101060</strain>
    </source>
</reference>
<dbReference type="SMART" id="SM00672">
    <property type="entry name" value="CAP10"/>
    <property type="match status" value="1"/>
</dbReference>
<evidence type="ECO:0000313" key="4">
    <source>
        <dbReference type="Proteomes" id="UP000799429"/>
    </source>
</evidence>
<sequence>MQSVLSELAASTSQWSWVTVPVAFFVTSCISTTKTPSRHSLLINAISWASIWAYGVVRAGVRTTSDDERRRNLIWVSGALYGLALACTRAAIDDEGVRWMKCLIPAFVYLFSQLNLKSFLNSSSHEESKQPESPHPYGARSLLTVSTICSGVVLNTPYITSPSALLGLCSTLTLALSFVVLESGFAASPEEKYGGAGGFVLANGSFAYERRTQGSNSKRGAFYLCIRDFAAIVVLVCGASTWIMESHTLDGLTWSDGLRKLDPKTIELNPELADLSGQWKLEQLVVNAFRGFWATIFTTATNALLMLVVSQQKSLKTSLIVLAAVLAAFLPSNLGISQLWFTLLTLTSGYAFFSSEAASSPVKGFGGRRLNARNILTFLTVTSVASLVMGVSRKSTGITMSGLAIPTSYIGTPISPLEPMELSDKKIHPIEYLIAKSEKSFQETLSRQSQTLDQAVKEYKRRYQMNPPPNFDRWYELAKRKNVVLIDEFDLIHELLLPFWALKPSTLRSRVREALGMDGNSLIALTIREGQAVKVEGGPDWQQAATLGMVKGFVQHLPDIDLAFNIHDEPRIVVPHDELARYVEIAKTKNIPASFSQKRPQNTFSARPDDMNDGRRILEYKTSRFNVFAHQSVWSTSRLSCSLDSPARSYEETSSDNKTMYALGELGFIYNHTAMSDICNSPSLRHTLGFFDRPNAFNVAHDLIPIFSQSKVSSFQDILYPSPWYWFNMVSYNATRAKDWDKKDNTVYWRGTNTGGYSKYGAWRHHHRQHFVASVNAPDTTRILTNLGTAVAPVWNAQEVPRQTFKDLIDVKFTDIGQCDDIDCAQQREFFRLTDPTDMQDAWSYKHLVDLDGNAFSGRFYAFLKSKSAVYKMAVFREWHQEWLRPWMHYVPLGFDGGEWMETFRYFANENKGEDFAEKLALGGQQWANAVLRNEDMEVWFFRLLLEYGRLVDDNREIIGYGGP</sequence>
<name>A0A9P4VIW6_9PEZI</name>
<accession>A0A9P4VIW6</accession>
<dbReference type="EMBL" id="MU006118">
    <property type="protein sequence ID" value="KAF2834521.1"/>
    <property type="molecule type" value="Genomic_DNA"/>
</dbReference>
<comment type="caution">
    <text evidence="3">The sequence shown here is derived from an EMBL/GenBank/DDBJ whole genome shotgun (WGS) entry which is preliminary data.</text>
</comment>
<dbReference type="AlphaFoldDB" id="A0A9P4VIW6"/>
<keyword evidence="1" id="KW-0812">Transmembrane</keyword>
<feature type="transmembrane region" description="Helical" evidence="1">
    <location>
        <begin position="41"/>
        <end position="61"/>
    </location>
</feature>
<feature type="transmembrane region" description="Helical" evidence="1">
    <location>
        <begin position="317"/>
        <end position="334"/>
    </location>
</feature>
<feature type="domain" description="Glycosyl transferase CAP10" evidence="2">
    <location>
        <begin position="680"/>
        <end position="955"/>
    </location>
</feature>
<dbReference type="InterPro" id="IPR051091">
    <property type="entry name" value="O-Glucosyltr/Glycosyltrsf_90"/>
</dbReference>
<dbReference type="PANTHER" id="PTHR12203:SF104">
    <property type="entry name" value="PROTEIN CAP1, PUTATIVE (AFU_ORTHOLOGUE AFUA_1G05595)-RELATED"/>
    <property type="match status" value="1"/>
</dbReference>
<dbReference type="Proteomes" id="UP000799429">
    <property type="component" value="Unassembled WGS sequence"/>
</dbReference>
<dbReference type="PANTHER" id="PTHR12203">
    <property type="entry name" value="KDEL LYS-ASP-GLU-LEU CONTAINING - RELATED"/>
    <property type="match status" value="1"/>
</dbReference>
<feature type="transmembrane region" description="Helical" evidence="1">
    <location>
        <begin position="220"/>
        <end position="244"/>
    </location>
</feature>
<keyword evidence="1" id="KW-0472">Membrane</keyword>
<dbReference type="OrthoDB" id="541052at2759"/>
<keyword evidence="4" id="KW-1185">Reference proteome</keyword>
<dbReference type="Pfam" id="PF05686">
    <property type="entry name" value="Glyco_transf_90"/>
    <property type="match status" value="1"/>
</dbReference>
<evidence type="ECO:0000313" key="3">
    <source>
        <dbReference type="EMBL" id="KAF2834521.1"/>
    </source>
</evidence>
<proteinExistence type="predicted"/>
<keyword evidence="1" id="KW-1133">Transmembrane helix</keyword>
<feature type="transmembrane region" description="Helical" evidence="1">
    <location>
        <begin position="291"/>
        <end position="310"/>
    </location>
</feature>
<dbReference type="InterPro" id="IPR006598">
    <property type="entry name" value="CAP10"/>
</dbReference>
<protein>
    <submittedName>
        <fullName evidence="3">Glycosyltransferase family 90 protein</fullName>
    </submittedName>
</protein>
<evidence type="ECO:0000259" key="2">
    <source>
        <dbReference type="SMART" id="SM00672"/>
    </source>
</evidence>
<gene>
    <name evidence="3" type="ORF">M501DRAFT_1001158</name>
</gene>
<organism evidence="3 4">
    <name type="scientific">Patellaria atrata CBS 101060</name>
    <dbReference type="NCBI Taxonomy" id="1346257"/>
    <lineage>
        <taxon>Eukaryota</taxon>
        <taxon>Fungi</taxon>
        <taxon>Dikarya</taxon>
        <taxon>Ascomycota</taxon>
        <taxon>Pezizomycotina</taxon>
        <taxon>Dothideomycetes</taxon>
        <taxon>Dothideomycetes incertae sedis</taxon>
        <taxon>Patellariales</taxon>
        <taxon>Patellariaceae</taxon>
        <taxon>Patellaria</taxon>
    </lineage>
</organism>
<evidence type="ECO:0000256" key="1">
    <source>
        <dbReference type="SAM" id="Phobius"/>
    </source>
</evidence>